<sequence length="987" mass="111210">MELYMLNRQHGRMILESVKNGPLLWPTVEENRVTRPKKYSELSAMEAIQAECDVKATNIILQGLLPEVYALVNNHKVATELWERIQLLMQGTSLMKQKRECKLYDELDKFAYKKEESLLNTKFLNTLPPEWSKFVTDVKLVRDLHTTNVDQLHAYLGQHGYHENKVRLMHERTSDPLALVVNHQMTKSPYQTHQQSYQHTQFQPQVSSFQSSQYGSLYHSSHYASQAQSSTPLSITYPLNDFQSSIHHSVYNLSSSISQVEYAPSVHQQSDFSQPDTGLVVPVFQKGDDLIDAINHMIVTVQPIQGRQNSLGAGMSRQYTSGTSGNNSGKLRVIVCYNCKREGHMSKQCTKTKRKRDDAWFKDKYVITNNAAYQANDMDAYDSDCDEINSTKISLMANLSYHGSDNLDEVHNPDNVTNNVIAQDVQYVNESQYATVQNSSFPAQQDDIILSEIEQLKTQVSKFSAEQVFWSLNFGNSEEPTLSSSTTIVEVPKELPKVSMVNLSLKKLKFHLASFDMVVKERTTATAIKESTWGFEHTKVVGLSRSPIAEIKSFLMMKVLVVQMPMHIIVKNTRTMDMTIDQQVALDEALVLMHNREIRRLTDVNINKLHQPWRSFAAIIKKCLSGKSTGYDSLKLSQAYILWGLYHKRNVDFAYLLWEDFVYQVEHKDAKKSNEMEYLRDDQMFTTIKLVSRHHNTQQFSAMFPIELTNKDIKNSEAYKEYYSVAIGVAPPMTKANVQKKKSSSDTTVTPPPTAATGTRQSTSAKGKQPAKAFKAKSLTVLSEVAMTDAEQLKLATKRSLQQTHISQASGSGVDEGTEDDNDVDKGSDDQDEGDDDDDQEEEEAKDEESFDPIAKTPENSDDGGNDEENLGLNVGREEGQDEDDDEDELYRDVNINLEGRVVQMADVHTTQEFKDSHVTLTLKWASNVLSRWSNPNNKPKLGRSCKRVLGAVVGGVGACGTVDMVAMVEDVRVDADNVRGDTVVGA</sequence>
<evidence type="ECO:0000313" key="4">
    <source>
        <dbReference type="EMBL" id="GEU58704.1"/>
    </source>
</evidence>
<name>A0A6L2LEP2_TANCI</name>
<dbReference type="Gene3D" id="4.10.60.10">
    <property type="entry name" value="Zinc finger, CCHC-type"/>
    <property type="match status" value="1"/>
</dbReference>
<reference evidence="4" key="1">
    <citation type="journal article" date="2019" name="Sci. Rep.">
        <title>Draft genome of Tanacetum cinerariifolium, the natural source of mosquito coil.</title>
        <authorList>
            <person name="Yamashiro T."/>
            <person name="Shiraishi A."/>
            <person name="Satake H."/>
            <person name="Nakayama K."/>
        </authorList>
    </citation>
    <scope>NUCLEOTIDE SEQUENCE</scope>
</reference>
<organism evidence="4">
    <name type="scientific">Tanacetum cinerariifolium</name>
    <name type="common">Dalmatian daisy</name>
    <name type="synonym">Chrysanthemum cinerariifolium</name>
    <dbReference type="NCBI Taxonomy" id="118510"/>
    <lineage>
        <taxon>Eukaryota</taxon>
        <taxon>Viridiplantae</taxon>
        <taxon>Streptophyta</taxon>
        <taxon>Embryophyta</taxon>
        <taxon>Tracheophyta</taxon>
        <taxon>Spermatophyta</taxon>
        <taxon>Magnoliopsida</taxon>
        <taxon>eudicotyledons</taxon>
        <taxon>Gunneridae</taxon>
        <taxon>Pentapetalae</taxon>
        <taxon>asterids</taxon>
        <taxon>campanulids</taxon>
        <taxon>Asterales</taxon>
        <taxon>Asteraceae</taxon>
        <taxon>Asteroideae</taxon>
        <taxon>Anthemideae</taxon>
        <taxon>Anthemidinae</taxon>
        <taxon>Tanacetum</taxon>
    </lineage>
</organism>
<protein>
    <recommendedName>
        <fullName evidence="3">CCHC-type domain-containing protein</fullName>
    </recommendedName>
</protein>
<evidence type="ECO:0000256" key="1">
    <source>
        <dbReference type="PROSITE-ProRule" id="PRU00047"/>
    </source>
</evidence>
<comment type="caution">
    <text evidence="4">The sequence shown here is derived from an EMBL/GenBank/DDBJ whole genome shotgun (WGS) entry which is preliminary data.</text>
</comment>
<keyword evidence="1" id="KW-0479">Metal-binding</keyword>
<evidence type="ECO:0000259" key="3">
    <source>
        <dbReference type="PROSITE" id="PS50158"/>
    </source>
</evidence>
<accession>A0A6L2LEP2</accession>
<feature type="region of interest" description="Disordered" evidence="2">
    <location>
        <begin position="804"/>
        <end position="888"/>
    </location>
</feature>
<keyword evidence="1" id="KW-0862">Zinc</keyword>
<dbReference type="GO" id="GO:0003676">
    <property type="term" value="F:nucleic acid binding"/>
    <property type="evidence" value="ECO:0007669"/>
    <property type="project" value="InterPro"/>
</dbReference>
<feature type="compositionally biased region" description="Acidic residues" evidence="2">
    <location>
        <begin position="860"/>
        <end position="870"/>
    </location>
</feature>
<dbReference type="AlphaFoldDB" id="A0A6L2LEP2"/>
<feature type="domain" description="CCHC-type" evidence="3">
    <location>
        <begin position="336"/>
        <end position="351"/>
    </location>
</feature>
<dbReference type="SMART" id="SM00343">
    <property type="entry name" value="ZnF_C2HC"/>
    <property type="match status" value="1"/>
</dbReference>
<evidence type="ECO:0000256" key="2">
    <source>
        <dbReference type="SAM" id="MobiDB-lite"/>
    </source>
</evidence>
<dbReference type="GO" id="GO:0008270">
    <property type="term" value="F:zinc ion binding"/>
    <property type="evidence" value="ECO:0007669"/>
    <property type="project" value="UniProtKB-KW"/>
</dbReference>
<dbReference type="InterPro" id="IPR036875">
    <property type="entry name" value="Znf_CCHC_sf"/>
</dbReference>
<dbReference type="EMBL" id="BKCJ010004047">
    <property type="protein sequence ID" value="GEU58704.1"/>
    <property type="molecule type" value="Genomic_DNA"/>
</dbReference>
<dbReference type="InterPro" id="IPR001878">
    <property type="entry name" value="Znf_CCHC"/>
</dbReference>
<dbReference type="SUPFAM" id="SSF57756">
    <property type="entry name" value="Retrovirus zinc finger-like domains"/>
    <property type="match status" value="1"/>
</dbReference>
<feature type="compositionally biased region" description="Acidic residues" evidence="2">
    <location>
        <begin position="830"/>
        <end position="851"/>
    </location>
</feature>
<proteinExistence type="predicted"/>
<keyword evidence="1" id="KW-0863">Zinc-finger</keyword>
<gene>
    <name evidence="4" type="ORF">Tci_030682</name>
</gene>
<feature type="region of interest" description="Disordered" evidence="2">
    <location>
        <begin position="737"/>
        <end position="774"/>
    </location>
</feature>
<dbReference type="PROSITE" id="PS50158">
    <property type="entry name" value="ZF_CCHC"/>
    <property type="match status" value="1"/>
</dbReference>
<dbReference type="Pfam" id="PF00098">
    <property type="entry name" value="zf-CCHC"/>
    <property type="match status" value="1"/>
</dbReference>